<organism evidence="1">
    <name type="scientific">Prunus dulcis</name>
    <name type="common">Almond</name>
    <name type="synonym">Amygdalus dulcis</name>
    <dbReference type="NCBI Taxonomy" id="3755"/>
    <lineage>
        <taxon>Eukaryota</taxon>
        <taxon>Viridiplantae</taxon>
        <taxon>Streptophyta</taxon>
        <taxon>Embryophyta</taxon>
        <taxon>Tracheophyta</taxon>
        <taxon>Spermatophyta</taxon>
        <taxon>Magnoliopsida</taxon>
        <taxon>eudicotyledons</taxon>
        <taxon>Gunneridae</taxon>
        <taxon>Pentapetalae</taxon>
        <taxon>rosids</taxon>
        <taxon>fabids</taxon>
        <taxon>Rosales</taxon>
        <taxon>Rosaceae</taxon>
        <taxon>Amygdaloideae</taxon>
        <taxon>Amygdaleae</taxon>
        <taxon>Prunus</taxon>
    </lineage>
</organism>
<proteinExistence type="predicted"/>
<dbReference type="AlphaFoldDB" id="A0A4Y1QUC6"/>
<reference evidence="1" key="1">
    <citation type="journal article" date="2019" name="Science">
        <title>Mutation of a bHLH transcription factor allowed almond domestication.</title>
        <authorList>
            <person name="Sanchez-Perez R."/>
            <person name="Pavan S."/>
            <person name="Mazzeo R."/>
            <person name="Moldovan C."/>
            <person name="Aiese Cigliano R."/>
            <person name="Del Cueto J."/>
            <person name="Ricciardi F."/>
            <person name="Lotti C."/>
            <person name="Ricciardi L."/>
            <person name="Dicenta F."/>
            <person name="Lopez-Marques R.L."/>
            <person name="Lindberg Moller B."/>
        </authorList>
    </citation>
    <scope>NUCLEOTIDE SEQUENCE</scope>
</reference>
<gene>
    <name evidence="1" type="ORF">Prudu_004044</name>
</gene>
<dbReference type="GO" id="GO:0016301">
    <property type="term" value="F:kinase activity"/>
    <property type="evidence" value="ECO:0007669"/>
    <property type="project" value="UniProtKB-KW"/>
</dbReference>
<keyword evidence="1" id="KW-0808">Transferase</keyword>
<keyword evidence="1" id="KW-0418">Kinase</keyword>
<accession>A0A4Y1QUC6</accession>
<dbReference type="EMBL" id="AP019297">
    <property type="protein sequence ID" value="BBG95484.1"/>
    <property type="molecule type" value="Genomic_DNA"/>
</dbReference>
<name>A0A4Y1QUC6_PRUDU</name>
<sequence length="94" mass="10854">MTMTHAVEGTKTVVAIQYKESWKNSGELEEIVTSIAFNIRSVERSSRDKNKIPDESKRWSLQYQRVFSNVHHILSSLLTSELPIDFESNIEVDQ</sequence>
<protein>
    <submittedName>
        <fullName evidence="1">Protein kinase superfamily protein</fullName>
    </submittedName>
</protein>
<evidence type="ECO:0000313" key="1">
    <source>
        <dbReference type="EMBL" id="BBG95484.1"/>
    </source>
</evidence>